<evidence type="ECO:0000256" key="10">
    <source>
        <dbReference type="ARBA" id="ARBA00049360"/>
    </source>
</evidence>
<evidence type="ECO:0000256" key="6">
    <source>
        <dbReference type="ARBA" id="ARBA00022741"/>
    </source>
</evidence>
<dbReference type="InterPro" id="IPR016197">
    <property type="entry name" value="Chromo-like_dom_sf"/>
</dbReference>
<name>A0A6C0F9I9_9ZZZZ</name>
<dbReference type="GO" id="GO:0005737">
    <property type="term" value="C:cytoplasm"/>
    <property type="evidence" value="ECO:0007669"/>
    <property type="project" value="UniProtKB-SubCell"/>
</dbReference>
<keyword evidence="7" id="KW-0251">Elongation factor</keyword>
<accession>A0A6C0F9I9</accession>
<dbReference type="UniPathway" id="UPA00345"/>
<evidence type="ECO:0000256" key="7">
    <source>
        <dbReference type="ARBA" id="ARBA00022768"/>
    </source>
</evidence>
<feature type="domain" description="ABC transporter" evidence="11">
    <location>
        <begin position="633"/>
        <end position="964"/>
    </location>
</feature>
<organism evidence="12">
    <name type="scientific">viral metagenome</name>
    <dbReference type="NCBI Taxonomy" id="1070528"/>
    <lineage>
        <taxon>unclassified sequences</taxon>
        <taxon>metagenomes</taxon>
        <taxon>organismal metagenomes</taxon>
    </lineage>
</organism>
<dbReference type="InterPro" id="IPR016024">
    <property type="entry name" value="ARM-type_fold"/>
</dbReference>
<evidence type="ECO:0000256" key="5">
    <source>
        <dbReference type="ARBA" id="ARBA00022737"/>
    </source>
</evidence>
<feature type="domain" description="ABC transporter" evidence="11">
    <location>
        <begin position="360"/>
        <end position="602"/>
    </location>
</feature>
<dbReference type="GO" id="GO:0016887">
    <property type="term" value="F:ATP hydrolysis activity"/>
    <property type="evidence" value="ECO:0007669"/>
    <property type="project" value="InterPro"/>
</dbReference>
<keyword evidence="9" id="KW-0648">Protein biosynthesis</keyword>
<dbReference type="GO" id="GO:0003746">
    <property type="term" value="F:translation elongation factor activity"/>
    <property type="evidence" value="ECO:0007669"/>
    <property type="project" value="UniProtKB-KW"/>
</dbReference>
<dbReference type="PANTHER" id="PTHR19211">
    <property type="entry name" value="ATP-BINDING TRANSPORT PROTEIN-RELATED"/>
    <property type="match status" value="1"/>
</dbReference>
<dbReference type="InterPro" id="IPR047038">
    <property type="entry name" value="eEF3_chromodomain-like_sf"/>
</dbReference>
<dbReference type="SUPFAM" id="SSF52540">
    <property type="entry name" value="P-loop containing nucleoside triphosphate hydrolases"/>
    <property type="match status" value="2"/>
</dbReference>
<keyword evidence="8" id="KW-0067">ATP-binding</keyword>
<reference evidence="12" key="1">
    <citation type="journal article" date="2020" name="Nature">
        <title>Giant virus diversity and host interactions through global metagenomics.</title>
        <authorList>
            <person name="Schulz F."/>
            <person name="Roux S."/>
            <person name="Paez-Espino D."/>
            <person name="Jungbluth S."/>
            <person name="Walsh D.A."/>
            <person name="Denef V.J."/>
            <person name="McMahon K.D."/>
            <person name="Konstantinidis K.T."/>
            <person name="Eloe-Fadrosh E.A."/>
            <person name="Kyrpides N.C."/>
            <person name="Woyke T."/>
        </authorList>
    </citation>
    <scope>NUCLEOTIDE SEQUENCE</scope>
    <source>
        <strain evidence="12">GVMAG-S-ERX556049-19</strain>
    </source>
</reference>
<dbReference type="GO" id="GO:0005524">
    <property type="term" value="F:ATP binding"/>
    <property type="evidence" value="ECO:0007669"/>
    <property type="project" value="UniProtKB-KW"/>
</dbReference>
<dbReference type="SMART" id="SM00382">
    <property type="entry name" value="AAA"/>
    <property type="match status" value="2"/>
</dbReference>
<dbReference type="EMBL" id="MN738820">
    <property type="protein sequence ID" value="QHT37744.1"/>
    <property type="molecule type" value="Genomic_DNA"/>
</dbReference>
<evidence type="ECO:0000256" key="1">
    <source>
        <dbReference type="ARBA" id="ARBA00004496"/>
    </source>
</evidence>
<comment type="pathway">
    <text evidence="2">Protein biosynthesis; polypeptide chain elongation.</text>
</comment>
<comment type="subcellular location">
    <subcellularLocation>
        <location evidence="1">Cytoplasm</location>
    </subcellularLocation>
</comment>
<dbReference type="PROSITE" id="PS00211">
    <property type="entry name" value="ABC_TRANSPORTER_1"/>
    <property type="match status" value="2"/>
</dbReference>
<dbReference type="InterPro" id="IPR027417">
    <property type="entry name" value="P-loop_NTPase"/>
</dbReference>
<dbReference type="PANTHER" id="PTHR19211:SF5">
    <property type="entry name" value="ELONGATION FACTOR 3A-RELATED"/>
    <property type="match status" value="1"/>
</dbReference>
<dbReference type="InterPro" id="IPR003439">
    <property type="entry name" value="ABC_transporter-like_ATP-bd"/>
</dbReference>
<dbReference type="SUPFAM" id="SSF54160">
    <property type="entry name" value="Chromo domain-like"/>
    <property type="match status" value="1"/>
</dbReference>
<keyword evidence="6" id="KW-0547">Nucleotide-binding</keyword>
<protein>
    <recommendedName>
        <fullName evidence="11">ABC transporter domain-containing protein</fullName>
    </recommendedName>
</protein>
<dbReference type="InterPro" id="IPR050611">
    <property type="entry name" value="ABCF"/>
</dbReference>
<dbReference type="InterPro" id="IPR017871">
    <property type="entry name" value="ABC_transporter-like_CS"/>
</dbReference>
<dbReference type="Gene3D" id="3.40.50.300">
    <property type="entry name" value="P-loop containing nucleotide triphosphate hydrolases"/>
    <property type="match status" value="2"/>
</dbReference>
<keyword evidence="5" id="KW-0677">Repeat</keyword>
<evidence type="ECO:0000313" key="12">
    <source>
        <dbReference type="EMBL" id="QHT37744.1"/>
    </source>
</evidence>
<evidence type="ECO:0000256" key="3">
    <source>
        <dbReference type="ARBA" id="ARBA00011054"/>
    </source>
</evidence>
<proteinExistence type="inferred from homology"/>
<dbReference type="InterPro" id="IPR011989">
    <property type="entry name" value="ARM-like"/>
</dbReference>
<dbReference type="Gene3D" id="2.40.50.990">
    <property type="match status" value="1"/>
</dbReference>
<comment type="similarity">
    <text evidence="3">Belongs to the ABC transporter superfamily. ABCF family. EF3 subfamily.</text>
</comment>
<keyword evidence="4" id="KW-0963">Cytoplasm</keyword>
<dbReference type="InterPro" id="IPR003593">
    <property type="entry name" value="AAA+_ATPase"/>
</dbReference>
<dbReference type="Pfam" id="PF00005">
    <property type="entry name" value="ABC_tran"/>
    <property type="match status" value="3"/>
</dbReference>
<evidence type="ECO:0000256" key="4">
    <source>
        <dbReference type="ARBA" id="ARBA00022490"/>
    </source>
</evidence>
<dbReference type="AlphaFoldDB" id="A0A6C0F9I9"/>
<evidence type="ECO:0000256" key="2">
    <source>
        <dbReference type="ARBA" id="ARBA00004815"/>
    </source>
</evidence>
<dbReference type="SUPFAM" id="SSF48371">
    <property type="entry name" value="ARM repeat"/>
    <property type="match status" value="1"/>
</dbReference>
<dbReference type="Gene3D" id="1.25.10.10">
    <property type="entry name" value="Leucine-rich Repeat Variant"/>
    <property type="match status" value="1"/>
</dbReference>
<sequence length="1025" mass="117139">MSNFVLDIEKICEFLPDENMEITEKNDLFLIQKYIPTIFTIYSNKTKKNLYNSAFLYCKKIIDHVDSWYTPNISEILCNIINNSMKTEKEYAFLLLDYLIEKNNKEIRICMPELVPFVTTFINDVIQNIKQYSSIVLEKLLKCSGNIDLDSFIPIVLKGIKDHNLTYDAVESLASCVFVQNVEAPALAITMPIIMRGLKDKKTATRRLTCVIVDNMCKLIEHPKEILPFYVNLKNELERCNDTMSDPEARKVSARALNTLKESCAENENAIFKKLPSEFQEIIIEKCNEKSISYDDDMLKNICVLTANLCNSHYFEQEIWNKIYEKYGLQDIMESIYNSAKDSFKVKEFIFEDTEEGKDLYKGDFSLAYGALTLLNNTNLHLKQNRFYGLLGPNNCGKTTLMRAIANEQVEGFPKKDELKTVFVEHEIQEIEVGEDDKGFPILNIDLCGIDWVVHCCNVLYKMEPLVTSEQVEKVMEDIGFGYAKKDIGKDRAADMGMGITTYSGGWKVKMQLCAATLMNADILMLDEPTGHLDVNNIAWIKGWLKNFMNNGGSIITTSHDSQFLNEMCTHVIDFQSRKLRMFTGTKGNVLQEFVDKYPEKKGYFELKNDVVKFKFPEPGPLEGVKSMSKSLLRMNNVTFQYPTRDTPTIFDINLDCSRISRVGVIGANGAGKSTAIKILIGELKTNQGIVTKHPDLRMAYIAQHAFHHLEKHLHKTPTQYIMWRFAGNEDKESLDNINNGEVNDENIRKYYLVSNDLGMELVPCETPSDEKKAVEPDTILSRRDNKKLKIKEYEVKWKGKSEEMTMWVKRDILIKMGGIKLVQRQDEKEAIQAGLVSKTLTTKDIEKHFADFSIEPETANHTLIKSLSGGQKVKVVLAASLWLNPHLVILDEPTNYLDRDGLGALTNAIHEFNGGVVIISHNKEFTNAVTQEKWIMEKGRLRKEGESIEKKEEGNEIIKEKNDTIIDSLGNEIKIERKVQLSDKEKKKAIKALQKQIKDGRKKGTLAEDEIMKLEDELEELQSS</sequence>
<dbReference type="PROSITE" id="PS50893">
    <property type="entry name" value="ABC_TRANSPORTER_2"/>
    <property type="match status" value="2"/>
</dbReference>
<dbReference type="Pfam" id="PF24984">
    <property type="entry name" value="HEAT_EF3_GNC1"/>
    <property type="match status" value="1"/>
</dbReference>
<evidence type="ECO:0000256" key="9">
    <source>
        <dbReference type="ARBA" id="ARBA00022917"/>
    </source>
</evidence>
<evidence type="ECO:0000259" key="11">
    <source>
        <dbReference type="PROSITE" id="PS50893"/>
    </source>
</evidence>
<comment type="catalytic activity">
    <reaction evidence="10">
        <text>ATP + H2O = ADP + phosphate + H(+)</text>
        <dbReference type="Rhea" id="RHEA:13065"/>
        <dbReference type="ChEBI" id="CHEBI:15377"/>
        <dbReference type="ChEBI" id="CHEBI:15378"/>
        <dbReference type="ChEBI" id="CHEBI:30616"/>
        <dbReference type="ChEBI" id="CHEBI:43474"/>
        <dbReference type="ChEBI" id="CHEBI:456216"/>
    </reaction>
</comment>
<evidence type="ECO:0000256" key="8">
    <source>
        <dbReference type="ARBA" id="ARBA00022840"/>
    </source>
</evidence>